<dbReference type="InterPro" id="IPR035965">
    <property type="entry name" value="PAS-like_dom_sf"/>
</dbReference>
<evidence type="ECO:0000256" key="5">
    <source>
        <dbReference type="ARBA" id="ARBA00022553"/>
    </source>
</evidence>
<dbReference type="PROSITE" id="PS50112">
    <property type="entry name" value="PAS"/>
    <property type="match status" value="1"/>
</dbReference>
<dbReference type="InterPro" id="IPR004358">
    <property type="entry name" value="Sig_transdc_His_kin-like_C"/>
</dbReference>
<dbReference type="SUPFAM" id="SSF55874">
    <property type="entry name" value="ATPase domain of HSP90 chaperone/DNA topoisomerase II/histidine kinase"/>
    <property type="match status" value="1"/>
</dbReference>
<dbReference type="SUPFAM" id="SSF55785">
    <property type="entry name" value="PYP-like sensor domain (PAS domain)"/>
    <property type="match status" value="1"/>
</dbReference>
<dbReference type="SUPFAM" id="SSF47384">
    <property type="entry name" value="Homodimeric domain of signal transducing histidine kinase"/>
    <property type="match status" value="1"/>
</dbReference>
<comment type="subcellular location">
    <subcellularLocation>
        <location evidence="2">Cell membrane</location>
        <topology evidence="2">Multi-pass membrane protein</topology>
    </subcellularLocation>
</comment>
<sequence>MKNTFHFHYIFSNDKIERSRKGGGTLMKHYSMRSHLTVTFAIMAMIPVLILGTFQVYQITHITQESNRNQELTTYRLGDAVQDYMYYHRNAVETLAATISASDAAFRTRESLTLKLQSLQMNLAGFSGIYVVDQNGFIKATHTTANDSLIGTDVKDRDYTKRVQTAQNTIISSLFLGPEGLNQPAVAIAVPIYKGNKQPDGFVLAVLELTPIKELVTKYDYGKEAYPVVLDHAGKPIYHPNETLTATLADLSQEPVVADARSQKQGEGTYALSNSKQKELITYKAIPDIDWIVWVSKSKAAVNAAFTESLSITIFLLVVTLILTVLLGSFLAKRLNGTIHALVGYTQRLAGGTFVEPDSKVVPQGAPLELQLLADDFFQMAEQIKENQGALLQLNSELEDRVEERTQRLQDEHATLNAVLESMSDAVVLIDMAHQVVYANHRMAEIFAIPMPELAIMQESALFDRIELLLPERQDELEKLTAGPRVQGTFTVKSGQGKERFMMVSAFQVAREGRVFGRGYVWRDMTKEHEIDALKNDLISLASHEFKTPITSIRGSVETLLRVDAKWEESFKQELLEGIHEDIGRIQDLIDDWLDISKIDSGAMRINPLPLRVEAVVESAMRRLPQQANDMHTQFEVNVAEDTPLIYADKLRMEQVLVNLFTNAVRYNTQHPIIRITAHVDEHFVYLDVQDNGIGIAAEHVDKLFDRFYRVDVSSRSQSGGTGLGLAICKGIMDAHGGEVHVASKLGEGSTFTLSIPRFLGEENGHEQEENHDRR</sequence>
<dbReference type="InterPro" id="IPR005467">
    <property type="entry name" value="His_kinase_dom"/>
</dbReference>
<protein>
    <recommendedName>
        <fullName evidence="3">histidine kinase</fullName>
        <ecNumber evidence="3">2.7.13.3</ecNumber>
    </recommendedName>
</protein>
<dbReference type="InterPro" id="IPR029151">
    <property type="entry name" value="Sensor-like_sf"/>
</dbReference>
<dbReference type="Pfam" id="PF13188">
    <property type="entry name" value="PAS_8"/>
    <property type="match status" value="1"/>
</dbReference>
<comment type="catalytic activity">
    <reaction evidence="1">
        <text>ATP + protein L-histidine = ADP + protein N-phospho-L-histidine.</text>
        <dbReference type="EC" id="2.7.13.3"/>
    </reaction>
</comment>
<keyword evidence="4" id="KW-1003">Cell membrane</keyword>
<dbReference type="SUPFAM" id="SSF103190">
    <property type="entry name" value="Sensory domain-like"/>
    <property type="match status" value="1"/>
</dbReference>
<keyword evidence="8" id="KW-0547">Nucleotide-binding</keyword>
<dbReference type="Gene3D" id="6.10.340.10">
    <property type="match status" value="1"/>
</dbReference>
<reference evidence="17 18" key="1">
    <citation type="submission" date="2019-12" db="EMBL/GenBank/DDBJ databases">
        <authorList>
            <person name="Huq M.A."/>
        </authorList>
    </citation>
    <scope>NUCLEOTIDE SEQUENCE [LARGE SCALE GENOMIC DNA]</scope>
    <source>
        <strain evidence="17 18">MAH-34</strain>
    </source>
</reference>
<keyword evidence="9" id="KW-0418">Kinase</keyword>
<proteinExistence type="predicted"/>
<evidence type="ECO:0000256" key="13">
    <source>
        <dbReference type="ARBA" id="ARBA00023136"/>
    </source>
</evidence>
<dbReference type="CDD" id="cd12912">
    <property type="entry name" value="PDC2_MCP_like"/>
    <property type="match status" value="1"/>
</dbReference>
<dbReference type="Pfam" id="PF00512">
    <property type="entry name" value="HisKA"/>
    <property type="match status" value="1"/>
</dbReference>
<comment type="caution">
    <text evidence="17">The sequence shown here is derived from an EMBL/GenBank/DDBJ whole genome shotgun (WGS) entry which is preliminary data.</text>
</comment>
<dbReference type="InterPro" id="IPR050351">
    <property type="entry name" value="BphY/WalK/GraS-like"/>
</dbReference>
<evidence type="ECO:0000256" key="12">
    <source>
        <dbReference type="ARBA" id="ARBA00023012"/>
    </source>
</evidence>
<evidence type="ECO:0000256" key="6">
    <source>
        <dbReference type="ARBA" id="ARBA00022679"/>
    </source>
</evidence>
<evidence type="ECO:0000256" key="1">
    <source>
        <dbReference type="ARBA" id="ARBA00000085"/>
    </source>
</evidence>
<dbReference type="Pfam" id="PF02743">
    <property type="entry name" value="dCache_1"/>
    <property type="match status" value="1"/>
</dbReference>
<dbReference type="EMBL" id="WSEM01000030">
    <property type="protein sequence ID" value="MVQ38583.1"/>
    <property type="molecule type" value="Genomic_DNA"/>
</dbReference>
<keyword evidence="6" id="KW-0808">Transferase</keyword>
<evidence type="ECO:0000256" key="7">
    <source>
        <dbReference type="ARBA" id="ARBA00022692"/>
    </source>
</evidence>
<keyword evidence="12" id="KW-0902">Two-component regulatory system</keyword>
<dbReference type="SMART" id="SM00091">
    <property type="entry name" value="PAS"/>
    <property type="match status" value="1"/>
</dbReference>
<dbReference type="Gene3D" id="1.10.287.130">
    <property type="match status" value="1"/>
</dbReference>
<dbReference type="PANTHER" id="PTHR45453">
    <property type="entry name" value="PHOSPHATE REGULON SENSOR PROTEIN PHOR"/>
    <property type="match status" value="1"/>
</dbReference>
<evidence type="ECO:0000256" key="10">
    <source>
        <dbReference type="ARBA" id="ARBA00022840"/>
    </source>
</evidence>
<dbReference type="InterPro" id="IPR003594">
    <property type="entry name" value="HATPase_dom"/>
</dbReference>
<evidence type="ECO:0000256" key="3">
    <source>
        <dbReference type="ARBA" id="ARBA00012438"/>
    </source>
</evidence>
<feature type="transmembrane region" description="Helical" evidence="14">
    <location>
        <begin position="36"/>
        <end position="57"/>
    </location>
</feature>
<keyword evidence="11 14" id="KW-1133">Transmembrane helix</keyword>
<feature type="domain" description="PAS" evidence="16">
    <location>
        <begin position="412"/>
        <end position="479"/>
    </location>
</feature>
<dbReference type="PRINTS" id="PR00344">
    <property type="entry name" value="BCTRLSENSOR"/>
</dbReference>
<feature type="transmembrane region" description="Helical" evidence="14">
    <location>
        <begin position="310"/>
        <end position="332"/>
    </location>
</feature>
<dbReference type="CDD" id="cd00082">
    <property type="entry name" value="HisKA"/>
    <property type="match status" value="1"/>
</dbReference>
<evidence type="ECO:0000256" key="8">
    <source>
        <dbReference type="ARBA" id="ARBA00022741"/>
    </source>
</evidence>
<dbReference type="CDD" id="cd12914">
    <property type="entry name" value="PDC1_DGC_like"/>
    <property type="match status" value="1"/>
</dbReference>
<evidence type="ECO:0000259" key="15">
    <source>
        <dbReference type="PROSITE" id="PS50109"/>
    </source>
</evidence>
<dbReference type="InterPro" id="IPR036890">
    <property type="entry name" value="HATPase_C_sf"/>
</dbReference>
<dbReference type="Pfam" id="PF02518">
    <property type="entry name" value="HATPase_c"/>
    <property type="match status" value="1"/>
</dbReference>
<dbReference type="Proteomes" id="UP000467637">
    <property type="component" value="Unassembled WGS sequence"/>
</dbReference>
<dbReference type="Gene3D" id="3.30.450.20">
    <property type="entry name" value="PAS domain"/>
    <property type="match status" value="2"/>
</dbReference>
<evidence type="ECO:0000313" key="17">
    <source>
        <dbReference type="EMBL" id="MVQ38583.1"/>
    </source>
</evidence>
<dbReference type="InterPro" id="IPR036097">
    <property type="entry name" value="HisK_dim/P_sf"/>
</dbReference>
<evidence type="ECO:0000256" key="9">
    <source>
        <dbReference type="ARBA" id="ARBA00022777"/>
    </source>
</evidence>
<evidence type="ECO:0000256" key="11">
    <source>
        <dbReference type="ARBA" id="ARBA00022989"/>
    </source>
</evidence>
<keyword evidence="13 14" id="KW-0472">Membrane</keyword>
<evidence type="ECO:0000259" key="16">
    <source>
        <dbReference type="PROSITE" id="PS50112"/>
    </source>
</evidence>
<gene>
    <name evidence="17" type="ORF">GON05_28760</name>
</gene>
<dbReference type="PANTHER" id="PTHR45453:SF1">
    <property type="entry name" value="PHOSPHATE REGULON SENSOR PROTEIN PHOR"/>
    <property type="match status" value="1"/>
</dbReference>
<dbReference type="SMART" id="SM00387">
    <property type="entry name" value="HATPase_c"/>
    <property type="match status" value="1"/>
</dbReference>
<dbReference type="CDD" id="cd00075">
    <property type="entry name" value="HATPase"/>
    <property type="match status" value="1"/>
</dbReference>
<evidence type="ECO:0000256" key="14">
    <source>
        <dbReference type="SAM" id="Phobius"/>
    </source>
</evidence>
<dbReference type="SMART" id="SM00388">
    <property type="entry name" value="HisKA"/>
    <property type="match status" value="1"/>
</dbReference>
<dbReference type="InterPro" id="IPR000014">
    <property type="entry name" value="PAS"/>
</dbReference>
<dbReference type="InterPro" id="IPR003661">
    <property type="entry name" value="HisK_dim/P_dom"/>
</dbReference>
<evidence type="ECO:0000313" key="18">
    <source>
        <dbReference type="Proteomes" id="UP000467637"/>
    </source>
</evidence>
<dbReference type="PROSITE" id="PS50109">
    <property type="entry name" value="HIS_KIN"/>
    <property type="match status" value="1"/>
</dbReference>
<keyword evidence="18" id="KW-1185">Reference proteome</keyword>
<keyword evidence="5" id="KW-0597">Phosphoprotein</keyword>
<keyword evidence="10" id="KW-0067">ATP-binding</keyword>
<organism evidence="17 18">
    <name type="scientific">Paenibacillus anseongense</name>
    <dbReference type="NCBI Taxonomy" id="2682845"/>
    <lineage>
        <taxon>Bacteria</taxon>
        <taxon>Bacillati</taxon>
        <taxon>Bacillota</taxon>
        <taxon>Bacilli</taxon>
        <taxon>Bacillales</taxon>
        <taxon>Paenibacillaceae</taxon>
        <taxon>Paenibacillus</taxon>
    </lineage>
</organism>
<feature type="domain" description="Histidine kinase" evidence="15">
    <location>
        <begin position="541"/>
        <end position="760"/>
    </location>
</feature>
<evidence type="ECO:0000256" key="2">
    <source>
        <dbReference type="ARBA" id="ARBA00004651"/>
    </source>
</evidence>
<keyword evidence="7 14" id="KW-0812">Transmembrane</keyword>
<evidence type="ECO:0000256" key="4">
    <source>
        <dbReference type="ARBA" id="ARBA00022475"/>
    </source>
</evidence>
<name>A0ABW9UFB4_9BACL</name>
<dbReference type="EC" id="2.7.13.3" evidence="3"/>
<dbReference type="Gene3D" id="3.30.565.10">
    <property type="entry name" value="Histidine kinase-like ATPase, C-terminal domain"/>
    <property type="match status" value="1"/>
</dbReference>
<accession>A0ABW9UFB4</accession>
<dbReference type="InterPro" id="IPR033479">
    <property type="entry name" value="dCache_1"/>
</dbReference>